<dbReference type="SMART" id="SM00271">
    <property type="entry name" value="DnaJ"/>
    <property type="match status" value="1"/>
</dbReference>
<comment type="subcellular location">
    <subcellularLocation>
        <location evidence="2">Cytoplasm</location>
    </subcellularLocation>
    <subcellularLocation>
        <location evidence="1">Nucleus</location>
    </subcellularLocation>
</comment>
<dbReference type="GO" id="GO:0005681">
    <property type="term" value="C:spliceosomal complex"/>
    <property type="evidence" value="ECO:0007669"/>
    <property type="project" value="TreeGrafter"/>
</dbReference>
<keyword evidence="9" id="KW-1185">Reference proteome</keyword>
<feature type="compositionally biased region" description="Low complexity" evidence="6">
    <location>
        <begin position="22"/>
        <end position="38"/>
    </location>
</feature>
<comment type="caution">
    <text evidence="8">The sequence shown here is derived from an EMBL/GenBank/DDBJ whole genome shotgun (WGS) entry which is preliminary data.</text>
</comment>
<accession>A0A9W7DF19</accession>
<dbReference type="GO" id="GO:0003676">
    <property type="term" value="F:nucleic acid binding"/>
    <property type="evidence" value="ECO:0007669"/>
    <property type="project" value="InterPro"/>
</dbReference>
<gene>
    <name evidence="8" type="ORF">Amon01_000338300</name>
</gene>
<feature type="compositionally biased region" description="Basic and acidic residues" evidence="6">
    <location>
        <begin position="47"/>
        <end position="57"/>
    </location>
</feature>
<protein>
    <submittedName>
        <fullName evidence="8">Unnamed protein product</fullName>
    </submittedName>
</protein>
<dbReference type="PROSITE" id="PS50076">
    <property type="entry name" value="DNAJ_2"/>
    <property type="match status" value="1"/>
</dbReference>
<dbReference type="AlphaFoldDB" id="A0A9W7DF19"/>
<evidence type="ECO:0000259" key="7">
    <source>
        <dbReference type="PROSITE" id="PS50076"/>
    </source>
</evidence>
<sequence length="321" mass="37476">MSSDKDYEWLITLQKSAYELLSLPTPSPQSSQPSFSQSKLRKQYRAKALELHPDKNKSPNADEEFREISVSLKILSDPSLKQKYDEYLQRKLNAELQKKARGAHQQQIRDDLVAAEESHLAQQQQKLSRDQKIIFLRKKYLKLKKHKTQEILNSRRRVITIPDEEDNNDQDIQELCSFPFEPKVRVKWKYKQQVGASISEDVIARLMEVFGKVERVDMSRGNTETENYHYATVTFQKHISCIVAQLHDYDHSSSLWDEVGLSRISKLLRSAKIVRYDSSIKLSGYKDMPFEEYLGISLLTLDRTINGRGRKTHEKHRKHNG</sequence>
<dbReference type="SUPFAM" id="SSF54928">
    <property type="entry name" value="RNA-binding domain, RBD"/>
    <property type="match status" value="1"/>
</dbReference>
<dbReference type="InterPro" id="IPR012677">
    <property type="entry name" value="Nucleotide-bd_a/b_plait_sf"/>
</dbReference>
<dbReference type="GO" id="GO:0005737">
    <property type="term" value="C:cytoplasm"/>
    <property type="evidence" value="ECO:0007669"/>
    <property type="project" value="UniProtKB-SubCell"/>
</dbReference>
<dbReference type="EMBL" id="BSXU01001405">
    <property type="protein sequence ID" value="GMG27088.1"/>
    <property type="molecule type" value="Genomic_DNA"/>
</dbReference>
<dbReference type="InterPro" id="IPR052094">
    <property type="entry name" value="Pre-mRNA-splicing_ERAD"/>
</dbReference>
<evidence type="ECO:0000256" key="3">
    <source>
        <dbReference type="ARBA" id="ARBA00022490"/>
    </source>
</evidence>
<feature type="domain" description="J" evidence="7">
    <location>
        <begin position="16"/>
        <end position="88"/>
    </location>
</feature>
<proteinExistence type="predicted"/>
<name>A0A9W7DF19_AMBMO</name>
<dbReference type="Pfam" id="PF00226">
    <property type="entry name" value="DnaJ"/>
    <property type="match status" value="1"/>
</dbReference>
<dbReference type="PANTHER" id="PTHR44313:SF1">
    <property type="entry name" value="DNAJ HOMOLOG SUBFAMILY C MEMBER 17"/>
    <property type="match status" value="1"/>
</dbReference>
<evidence type="ECO:0000313" key="8">
    <source>
        <dbReference type="EMBL" id="GMG27088.1"/>
    </source>
</evidence>
<dbReference type="OrthoDB" id="436519at2759"/>
<dbReference type="InterPro" id="IPR035979">
    <property type="entry name" value="RBD_domain_sf"/>
</dbReference>
<dbReference type="PRINTS" id="PR00625">
    <property type="entry name" value="JDOMAIN"/>
</dbReference>
<dbReference type="CDD" id="cd06257">
    <property type="entry name" value="DnaJ"/>
    <property type="match status" value="1"/>
</dbReference>
<organism evidence="8 9">
    <name type="scientific">Ambrosiozyma monospora</name>
    <name type="common">Yeast</name>
    <name type="synonym">Endomycopsis monosporus</name>
    <dbReference type="NCBI Taxonomy" id="43982"/>
    <lineage>
        <taxon>Eukaryota</taxon>
        <taxon>Fungi</taxon>
        <taxon>Dikarya</taxon>
        <taxon>Ascomycota</taxon>
        <taxon>Saccharomycotina</taxon>
        <taxon>Pichiomycetes</taxon>
        <taxon>Pichiales</taxon>
        <taxon>Pichiaceae</taxon>
        <taxon>Ambrosiozyma</taxon>
    </lineage>
</organism>
<dbReference type="SUPFAM" id="SSF46565">
    <property type="entry name" value="Chaperone J-domain"/>
    <property type="match status" value="1"/>
</dbReference>
<evidence type="ECO:0000313" key="9">
    <source>
        <dbReference type="Proteomes" id="UP001165063"/>
    </source>
</evidence>
<evidence type="ECO:0000256" key="6">
    <source>
        <dbReference type="SAM" id="MobiDB-lite"/>
    </source>
</evidence>
<feature type="region of interest" description="Disordered" evidence="6">
    <location>
        <begin position="22"/>
        <end position="62"/>
    </location>
</feature>
<evidence type="ECO:0000256" key="2">
    <source>
        <dbReference type="ARBA" id="ARBA00004496"/>
    </source>
</evidence>
<evidence type="ECO:0000256" key="4">
    <source>
        <dbReference type="ARBA" id="ARBA00023186"/>
    </source>
</evidence>
<keyword evidence="5" id="KW-0539">Nucleus</keyword>
<dbReference type="Proteomes" id="UP001165063">
    <property type="component" value="Unassembled WGS sequence"/>
</dbReference>
<evidence type="ECO:0000256" key="1">
    <source>
        <dbReference type="ARBA" id="ARBA00004123"/>
    </source>
</evidence>
<reference evidence="8" key="1">
    <citation type="submission" date="2023-04" db="EMBL/GenBank/DDBJ databases">
        <title>Ambrosiozyma monospora NBRC 1965.</title>
        <authorList>
            <person name="Ichikawa N."/>
            <person name="Sato H."/>
            <person name="Tonouchi N."/>
        </authorList>
    </citation>
    <scope>NUCLEOTIDE SEQUENCE</scope>
    <source>
        <strain evidence="8">NBRC 1965</strain>
    </source>
</reference>
<dbReference type="Gene3D" id="1.10.287.110">
    <property type="entry name" value="DnaJ domain"/>
    <property type="match status" value="1"/>
</dbReference>
<dbReference type="Gene3D" id="3.30.70.330">
    <property type="match status" value="1"/>
</dbReference>
<keyword evidence="3" id="KW-0963">Cytoplasm</keyword>
<evidence type="ECO:0000256" key="5">
    <source>
        <dbReference type="ARBA" id="ARBA00023242"/>
    </source>
</evidence>
<dbReference type="InterPro" id="IPR001623">
    <property type="entry name" value="DnaJ_domain"/>
</dbReference>
<dbReference type="GO" id="GO:0000390">
    <property type="term" value="P:spliceosomal complex disassembly"/>
    <property type="evidence" value="ECO:0007669"/>
    <property type="project" value="TreeGrafter"/>
</dbReference>
<keyword evidence="4" id="KW-0143">Chaperone</keyword>
<dbReference type="PANTHER" id="PTHR44313">
    <property type="entry name" value="DNAJ HOMOLOG SUBFAMILY C MEMBER 17"/>
    <property type="match status" value="1"/>
</dbReference>
<dbReference type="InterPro" id="IPR036869">
    <property type="entry name" value="J_dom_sf"/>
</dbReference>